<organism evidence="1 2">
    <name type="scientific">Camellia lanceoleosa</name>
    <dbReference type="NCBI Taxonomy" id="1840588"/>
    <lineage>
        <taxon>Eukaryota</taxon>
        <taxon>Viridiplantae</taxon>
        <taxon>Streptophyta</taxon>
        <taxon>Embryophyta</taxon>
        <taxon>Tracheophyta</taxon>
        <taxon>Spermatophyta</taxon>
        <taxon>Magnoliopsida</taxon>
        <taxon>eudicotyledons</taxon>
        <taxon>Gunneridae</taxon>
        <taxon>Pentapetalae</taxon>
        <taxon>asterids</taxon>
        <taxon>Ericales</taxon>
        <taxon>Theaceae</taxon>
        <taxon>Camellia</taxon>
    </lineage>
</organism>
<evidence type="ECO:0000313" key="1">
    <source>
        <dbReference type="EMBL" id="KAI7993956.1"/>
    </source>
</evidence>
<dbReference type="Proteomes" id="UP001060215">
    <property type="component" value="Chromosome 12"/>
</dbReference>
<reference evidence="1 2" key="1">
    <citation type="journal article" date="2022" name="Plant J.">
        <title>Chromosome-level genome of Camellia lanceoleosa provides a valuable resource for understanding genome evolution and self-incompatibility.</title>
        <authorList>
            <person name="Gong W."/>
            <person name="Xiao S."/>
            <person name="Wang L."/>
            <person name="Liao Z."/>
            <person name="Chang Y."/>
            <person name="Mo W."/>
            <person name="Hu G."/>
            <person name="Li W."/>
            <person name="Zhao G."/>
            <person name="Zhu H."/>
            <person name="Hu X."/>
            <person name="Ji K."/>
            <person name="Xiang X."/>
            <person name="Song Q."/>
            <person name="Yuan D."/>
            <person name="Jin S."/>
            <person name="Zhang L."/>
        </authorList>
    </citation>
    <scope>NUCLEOTIDE SEQUENCE [LARGE SCALE GENOMIC DNA]</scope>
    <source>
        <strain evidence="1">SQ_2022a</strain>
    </source>
</reference>
<proteinExistence type="predicted"/>
<sequence length="134" mass="15033">MQAPRRRCTRSETHIPTRATQAPPAAQVALAMYRTSLTANLPYGDTYYHHSTNRYSNGRLVINFVAQSLSLPYLPPYLHIINSNQKPSSMGVNFAVAGSIAIIHNFVVKNNLTLNITPQSLQTQLTWFNNFLES</sequence>
<comment type="caution">
    <text evidence="1">The sequence shown here is derived from an EMBL/GenBank/DDBJ whole genome shotgun (WGS) entry which is preliminary data.</text>
</comment>
<protein>
    <submittedName>
        <fullName evidence="1">GDSL esterase/lipase</fullName>
    </submittedName>
</protein>
<dbReference type="EMBL" id="CM045769">
    <property type="protein sequence ID" value="KAI7993956.1"/>
    <property type="molecule type" value="Genomic_DNA"/>
</dbReference>
<accession>A0ACC0FYT6</accession>
<name>A0ACC0FYT6_9ERIC</name>
<keyword evidence="2" id="KW-1185">Reference proteome</keyword>
<gene>
    <name evidence="1" type="ORF">LOK49_LG11G01838</name>
</gene>
<evidence type="ECO:0000313" key="2">
    <source>
        <dbReference type="Proteomes" id="UP001060215"/>
    </source>
</evidence>